<name>A0A0G4EF91_VITBC</name>
<keyword evidence="3" id="KW-1185">Reference proteome</keyword>
<dbReference type="Proteomes" id="UP000041254">
    <property type="component" value="Unassembled WGS sequence"/>
</dbReference>
<sequence length="451" mass="47602">MDNRHVPTTGRPPVKKTSFSDLFKQLHGGQPASTNATPRPNFPVSSTRLAPSHGAQYRPKTPAIRPSHPAAPRGRPIAPPSAPPSFPPRAMPSPAPTNQGPASAGPANPNTTTTGNTSFSVLDGIFRHHQQQQQHPPTPVRPKTPRPPTGTQQSAAPPLDIGALIDQAPICPEGQMTAGWGAGERKAKGGKERAVPGGLLERLDKVHHGQSVDKTLAPKKVQEVLALMGTQGGGGGSDGYFEKDGYGFITRRQADFLSSHQNGGGSYLNKAIEVEGFELDAPGWAAPPHHPHHHGHGPSDAAQLHGRAWPLTSAAQAASSSSGHDGTYQVKVLLSLKSLRPLLRDEDFSTHGEQEEQAAAEAMADHPRRPRFIILVPTWLNDPTTQKQSDEANGEAAASSVAMCVAGVVLRVVEGDWDEGGHQYDPYMDDAGHTAGGYGWEGGAAAAPHST</sequence>
<protein>
    <submittedName>
        <fullName evidence="2">Uncharacterized protein</fullName>
    </submittedName>
</protein>
<evidence type="ECO:0000313" key="3">
    <source>
        <dbReference type="Proteomes" id="UP000041254"/>
    </source>
</evidence>
<evidence type="ECO:0000256" key="1">
    <source>
        <dbReference type="SAM" id="MobiDB-lite"/>
    </source>
</evidence>
<dbReference type="InParanoid" id="A0A0G4EF91"/>
<feature type="region of interest" description="Disordered" evidence="1">
    <location>
        <begin position="1"/>
        <end position="157"/>
    </location>
</feature>
<dbReference type="EMBL" id="CDMY01000224">
    <property type="protein sequence ID" value="CEL94641.1"/>
    <property type="molecule type" value="Genomic_DNA"/>
</dbReference>
<dbReference type="AlphaFoldDB" id="A0A0G4EF91"/>
<organism evidence="2 3">
    <name type="scientific">Vitrella brassicaformis (strain CCMP3155)</name>
    <dbReference type="NCBI Taxonomy" id="1169540"/>
    <lineage>
        <taxon>Eukaryota</taxon>
        <taxon>Sar</taxon>
        <taxon>Alveolata</taxon>
        <taxon>Colpodellida</taxon>
        <taxon>Vitrellaceae</taxon>
        <taxon>Vitrella</taxon>
    </lineage>
</organism>
<reference evidence="2 3" key="1">
    <citation type="submission" date="2014-11" db="EMBL/GenBank/DDBJ databases">
        <authorList>
            <person name="Zhu J."/>
            <person name="Qi W."/>
            <person name="Song R."/>
        </authorList>
    </citation>
    <scope>NUCLEOTIDE SEQUENCE [LARGE SCALE GENOMIC DNA]</scope>
</reference>
<feature type="compositionally biased region" description="Polar residues" evidence="1">
    <location>
        <begin position="31"/>
        <end position="49"/>
    </location>
</feature>
<feature type="compositionally biased region" description="Pro residues" evidence="1">
    <location>
        <begin position="77"/>
        <end position="95"/>
    </location>
</feature>
<gene>
    <name evidence="2" type="ORF">Vbra_7314</name>
</gene>
<proteinExistence type="predicted"/>
<accession>A0A0G4EF91</accession>
<dbReference type="VEuPathDB" id="CryptoDB:Vbra_7314"/>
<evidence type="ECO:0000313" key="2">
    <source>
        <dbReference type="EMBL" id="CEL94641.1"/>
    </source>
</evidence>
<feature type="region of interest" description="Disordered" evidence="1">
    <location>
        <begin position="283"/>
        <end position="303"/>
    </location>
</feature>
<feature type="compositionally biased region" description="Low complexity" evidence="1">
    <location>
        <begin position="100"/>
        <end position="120"/>
    </location>
</feature>
<feature type="compositionally biased region" description="Pro residues" evidence="1">
    <location>
        <begin position="136"/>
        <end position="148"/>
    </location>
</feature>